<evidence type="ECO:0000259" key="2">
    <source>
        <dbReference type="Pfam" id="PF12697"/>
    </source>
</evidence>
<comment type="caution">
    <text evidence="3">The sequence shown here is derived from an EMBL/GenBank/DDBJ whole genome shotgun (WGS) entry which is preliminary data.</text>
</comment>
<dbReference type="RefSeq" id="WP_277861339.1">
    <property type="nucleotide sequence ID" value="NZ_JARRAG010000002.1"/>
</dbReference>
<dbReference type="Gene3D" id="3.40.50.1820">
    <property type="entry name" value="alpha/beta hydrolase"/>
    <property type="match status" value="1"/>
</dbReference>
<dbReference type="InterPro" id="IPR000073">
    <property type="entry name" value="AB_hydrolase_1"/>
</dbReference>
<protein>
    <submittedName>
        <fullName evidence="3">Alpha/beta hydrolase</fullName>
    </submittedName>
</protein>
<feature type="domain" description="AB hydrolase-1" evidence="2">
    <location>
        <begin position="333"/>
        <end position="601"/>
    </location>
</feature>
<evidence type="ECO:0000313" key="4">
    <source>
        <dbReference type="Proteomes" id="UP001216907"/>
    </source>
</evidence>
<dbReference type="SUPFAM" id="SSF53474">
    <property type="entry name" value="alpha/beta-Hydrolases"/>
    <property type="match status" value="1"/>
</dbReference>
<gene>
    <name evidence="3" type="ORF">PZE19_14475</name>
</gene>
<keyword evidence="4" id="KW-1185">Reference proteome</keyword>
<feature type="chain" id="PRO_5045526160" evidence="1">
    <location>
        <begin position="25"/>
        <end position="612"/>
    </location>
</feature>
<keyword evidence="3" id="KW-0378">Hydrolase</keyword>
<accession>A0ABT6FC77</accession>
<organism evidence="3 4">
    <name type="scientific">Paludisphaera mucosa</name>
    <dbReference type="NCBI Taxonomy" id="3030827"/>
    <lineage>
        <taxon>Bacteria</taxon>
        <taxon>Pseudomonadati</taxon>
        <taxon>Planctomycetota</taxon>
        <taxon>Planctomycetia</taxon>
        <taxon>Isosphaerales</taxon>
        <taxon>Isosphaeraceae</taxon>
        <taxon>Paludisphaera</taxon>
    </lineage>
</organism>
<dbReference type="EMBL" id="JARRAG010000002">
    <property type="protein sequence ID" value="MDG3004990.1"/>
    <property type="molecule type" value="Genomic_DNA"/>
</dbReference>
<dbReference type="Pfam" id="PF12697">
    <property type="entry name" value="Abhydrolase_6"/>
    <property type="match status" value="1"/>
</dbReference>
<feature type="signal peptide" evidence="1">
    <location>
        <begin position="1"/>
        <end position="24"/>
    </location>
</feature>
<dbReference type="Proteomes" id="UP001216907">
    <property type="component" value="Unassembled WGS sequence"/>
</dbReference>
<evidence type="ECO:0000313" key="3">
    <source>
        <dbReference type="EMBL" id="MDG3004990.1"/>
    </source>
</evidence>
<reference evidence="3 4" key="1">
    <citation type="submission" date="2023-03" db="EMBL/GenBank/DDBJ databases">
        <title>Paludisphaera mucosa sp. nov. a novel planctomycete from northern fen.</title>
        <authorList>
            <person name="Ivanova A."/>
        </authorList>
    </citation>
    <scope>NUCLEOTIDE SEQUENCE [LARGE SCALE GENOMIC DNA]</scope>
    <source>
        <strain evidence="3 4">Pla2</strain>
    </source>
</reference>
<proteinExistence type="predicted"/>
<evidence type="ECO:0000256" key="1">
    <source>
        <dbReference type="SAM" id="SignalP"/>
    </source>
</evidence>
<sequence length="612" mass="65873">MRTRSRVHIILFLLGAASAPGCHAPSIKERPSRAIKAAYTRVLGCIPGSAAATSSEEFAYSQAAAQVEASDVLDPGRLLALADEADAIGSRLARRDPVAALPWFRDAAAYSAFALASAGPADPPSALYLRACDLHDHAVEELVRGSASGSRSSTGSGAEVVEVAWRERLAASGVAVAPWSPGGPEIPCHELWVAADFRVKNIDHVGREGLGVPLVALTRFPDRKAVPDRFLPERLRLPATAVLSPNGPLRGGAWRSQPATLALHDPIQETTVVPAPGAPAAPLAADLTTPLVHQVLNSTLQQLRWGGLLRPTSYNTAPGIFMGAPYRPGKIPVLFVHGLWSSPDAWMKMTNDLEADPLIRERYQFWYAYYPTGAPLMFSAARVRQALHELREAVDPGRADPALDQMVVVGHSLGGVLSKQLVQSSGRRLEQGLLTRPLEQVALSPETREALSRVIYFEPEPSIRRVVFVAAPHRGSNTANQVVGRLSSSLISRAGAPQALHAEVLALNGPDVLQPAYRRRPPTSIDNLEWESPILTALSELRIAPGVPYHSIVANLFPEAPPRFWTDGVVPYESAHVEGAESEIMIRGSHLINDAPEAAAEVRRILRLHLGN</sequence>
<keyword evidence="1" id="KW-0732">Signal</keyword>
<dbReference type="InterPro" id="IPR029058">
    <property type="entry name" value="AB_hydrolase_fold"/>
</dbReference>
<dbReference type="GO" id="GO:0016787">
    <property type="term" value="F:hydrolase activity"/>
    <property type="evidence" value="ECO:0007669"/>
    <property type="project" value="UniProtKB-KW"/>
</dbReference>
<name>A0ABT6FC77_9BACT</name>